<organism evidence="1 2">
    <name type="scientific">Chitinophaga agri</name>
    <dbReference type="NCBI Taxonomy" id="2703787"/>
    <lineage>
        <taxon>Bacteria</taxon>
        <taxon>Pseudomonadati</taxon>
        <taxon>Bacteroidota</taxon>
        <taxon>Chitinophagia</taxon>
        <taxon>Chitinophagales</taxon>
        <taxon>Chitinophagaceae</taxon>
        <taxon>Chitinophaga</taxon>
    </lineage>
</organism>
<dbReference type="AlphaFoldDB" id="A0A6B9ZEY2"/>
<protein>
    <submittedName>
        <fullName evidence="1">DUF72 domain-containing protein</fullName>
    </submittedName>
</protein>
<dbReference type="Proteomes" id="UP000476411">
    <property type="component" value="Chromosome"/>
</dbReference>
<gene>
    <name evidence="1" type="ORF">GWR21_11950</name>
</gene>
<dbReference type="EMBL" id="CP048113">
    <property type="protein sequence ID" value="QHS60289.1"/>
    <property type="molecule type" value="Genomic_DNA"/>
</dbReference>
<reference evidence="1 2" key="1">
    <citation type="submission" date="2020-01" db="EMBL/GenBank/DDBJ databases">
        <title>Complete genome sequence of Chitinophaga sp. H33E-04 isolated from quinoa roots.</title>
        <authorList>
            <person name="Weon H.-Y."/>
            <person name="Lee S.A."/>
        </authorList>
    </citation>
    <scope>NUCLEOTIDE SEQUENCE [LARGE SCALE GENOMIC DNA]</scope>
    <source>
        <strain evidence="1 2">H33E-04</strain>
    </source>
</reference>
<proteinExistence type="predicted"/>
<dbReference type="InterPro" id="IPR002763">
    <property type="entry name" value="DUF72"/>
</dbReference>
<dbReference type="Pfam" id="PF01904">
    <property type="entry name" value="DUF72"/>
    <property type="match status" value="1"/>
</dbReference>
<evidence type="ECO:0000313" key="1">
    <source>
        <dbReference type="EMBL" id="QHS60289.1"/>
    </source>
</evidence>
<sequence>MATGKIYIGTSGWSYKHWREIFYPPAVKPADYLAYYADRFSATEINNSFYRLPEPSTVETWANTVKPRFYFCPKISRFVTHTKKLNDPEVTLPRFFNVFDPVHKHLGPVLIQLPANLKFHAEKATHFFNILKQYKGYTFALEPRHETWMEDEAVALLKKYRIAFVIAESGNRWPSGAFVTAKHIYVRFHGPDGSYGTSYDDNVLKKYAKKMVDWREEGHTVWVFFNNDIHGYAIENAATLIRLTNA</sequence>
<dbReference type="RefSeq" id="WP_162331981.1">
    <property type="nucleotide sequence ID" value="NZ_CP048113.1"/>
</dbReference>
<dbReference type="KEGG" id="chih:GWR21_11950"/>
<dbReference type="InterPro" id="IPR036520">
    <property type="entry name" value="UPF0759_sf"/>
</dbReference>
<keyword evidence="2" id="KW-1185">Reference proteome</keyword>
<dbReference type="SUPFAM" id="SSF117396">
    <property type="entry name" value="TM1631-like"/>
    <property type="match status" value="1"/>
</dbReference>
<dbReference type="PANTHER" id="PTHR30348:SF4">
    <property type="entry name" value="DUF72 DOMAIN-CONTAINING PROTEIN"/>
    <property type="match status" value="1"/>
</dbReference>
<dbReference type="Gene3D" id="3.20.20.410">
    <property type="entry name" value="Protein of unknown function UPF0759"/>
    <property type="match status" value="1"/>
</dbReference>
<evidence type="ECO:0000313" key="2">
    <source>
        <dbReference type="Proteomes" id="UP000476411"/>
    </source>
</evidence>
<name>A0A6B9ZEY2_9BACT</name>
<dbReference type="PANTHER" id="PTHR30348">
    <property type="entry name" value="UNCHARACTERIZED PROTEIN YECE"/>
    <property type="match status" value="1"/>
</dbReference>
<accession>A0A6B9ZEY2</accession>